<comment type="caution">
    <text evidence="1">The sequence shown here is derived from an EMBL/GenBank/DDBJ whole genome shotgun (WGS) entry which is preliminary data.</text>
</comment>
<protein>
    <submittedName>
        <fullName evidence="1">Uncharacterized protein</fullName>
    </submittedName>
</protein>
<reference evidence="1 2" key="1">
    <citation type="journal article" date="2014" name="Agronomy (Basel)">
        <title>A Draft Genome Sequence for Ensete ventricosum, the Drought-Tolerant Tree Against Hunger.</title>
        <authorList>
            <person name="Harrison J."/>
            <person name="Moore K.A."/>
            <person name="Paszkiewicz K."/>
            <person name="Jones T."/>
            <person name="Grant M."/>
            <person name="Ambacheew D."/>
            <person name="Muzemil S."/>
            <person name="Studholme D.J."/>
        </authorList>
    </citation>
    <scope>NUCLEOTIDE SEQUENCE [LARGE SCALE GENOMIC DNA]</scope>
</reference>
<sequence length="106" mass="11654">MSFVVLATRRAPASKGCRHCPPYLCQVDRMITDPSMPASGRLPRVGSTTLAGQLSGGARTWRSGQYLPYHFPPEKTFSRFPIRVLKMKSCAEPSICGDVKLVLKAD</sequence>
<dbReference type="AlphaFoldDB" id="A0A427B8Q8"/>
<name>A0A427B8Q8_ENSVE</name>
<dbReference type="Proteomes" id="UP000287651">
    <property type="component" value="Unassembled WGS sequence"/>
</dbReference>
<proteinExistence type="predicted"/>
<accession>A0A427B8Q8</accession>
<gene>
    <name evidence="1" type="ORF">B296_00006054</name>
</gene>
<evidence type="ECO:0000313" key="2">
    <source>
        <dbReference type="Proteomes" id="UP000287651"/>
    </source>
</evidence>
<dbReference type="EMBL" id="AMZH03000223">
    <property type="protein sequence ID" value="RRT84844.1"/>
    <property type="molecule type" value="Genomic_DNA"/>
</dbReference>
<evidence type="ECO:0000313" key="1">
    <source>
        <dbReference type="EMBL" id="RRT84844.1"/>
    </source>
</evidence>
<organism evidence="1 2">
    <name type="scientific">Ensete ventricosum</name>
    <name type="common">Abyssinian banana</name>
    <name type="synonym">Musa ensete</name>
    <dbReference type="NCBI Taxonomy" id="4639"/>
    <lineage>
        <taxon>Eukaryota</taxon>
        <taxon>Viridiplantae</taxon>
        <taxon>Streptophyta</taxon>
        <taxon>Embryophyta</taxon>
        <taxon>Tracheophyta</taxon>
        <taxon>Spermatophyta</taxon>
        <taxon>Magnoliopsida</taxon>
        <taxon>Liliopsida</taxon>
        <taxon>Zingiberales</taxon>
        <taxon>Musaceae</taxon>
        <taxon>Ensete</taxon>
    </lineage>
</organism>